<gene>
    <name evidence="2" type="ORF">M440DRAFT_1398202</name>
</gene>
<feature type="compositionally biased region" description="Acidic residues" evidence="1">
    <location>
        <begin position="163"/>
        <end position="188"/>
    </location>
</feature>
<accession>A0A2T4CBM3</accession>
<reference evidence="2 3" key="1">
    <citation type="submission" date="2016-07" db="EMBL/GenBank/DDBJ databases">
        <title>Multiple horizontal gene transfer events from other fungi enriched the ability of initially mycotrophic Trichoderma (Ascomycota) to feed on dead plant biomass.</title>
        <authorList>
            <consortium name="DOE Joint Genome Institute"/>
            <person name="Aerts A."/>
            <person name="Atanasova L."/>
            <person name="Chenthamara K."/>
            <person name="Zhang J."/>
            <person name="Grujic M."/>
            <person name="Henrissat B."/>
            <person name="Kuo A."/>
            <person name="Salamov A."/>
            <person name="Lipzen A."/>
            <person name="Labutti K."/>
            <person name="Barry K."/>
            <person name="Miao Y."/>
            <person name="Rahimi M.J."/>
            <person name="Shen Q."/>
            <person name="Grigoriev I.V."/>
            <person name="Kubicek C.P."/>
            <person name="Druzhinina I.S."/>
        </authorList>
    </citation>
    <scope>NUCLEOTIDE SEQUENCE [LARGE SCALE GENOMIC DNA]</scope>
    <source>
        <strain evidence="2 3">ATCC 18648</strain>
    </source>
</reference>
<evidence type="ECO:0000313" key="2">
    <source>
        <dbReference type="EMBL" id="PTB78934.1"/>
    </source>
</evidence>
<organism evidence="2 3">
    <name type="scientific">Trichoderma longibrachiatum ATCC 18648</name>
    <dbReference type="NCBI Taxonomy" id="983965"/>
    <lineage>
        <taxon>Eukaryota</taxon>
        <taxon>Fungi</taxon>
        <taxon>Dikarya</taxon>
        <taxon>Ascomycota</taxon>
        <taxon>Pezizomycotina</taxon>
        <taxon>Sordariomycetes</taxon>
        <taxon>Hypocreomycetidae</taxon>
        <taxon>Hypocreales</taxon>
        <taxon>Hypocreaceae</taxon>
        <taxon>Trichoderma</taxon>
    </lineage>
</organism>
<dbReference type="OrthoDB" id="10475537at2759"/>
<dbReference type="AlphaFoldDB" id="A0A2T4CBM3"/>
<feature type="compositionally biased region" description="Polar residues" evidence="1">
    <location>
        <begin position="135"/>
        <end position="147"/>
    </location>
</feature>
<protein>
    <submittedName>
        <fullName evidence="2">Uncharacterized protein</fullName>
    </submittedName>
</protein>
<evidence type="ECO:0000256" key="1">
    <source>
        <dbReference type="SAM" id="MobiDB-lite"/>
    </source>
</evidence>
<proteinExistence type="predicted"/>
<dbReference type="EMBL" id="KZ679128">
    <property type="protein sequence ID" value="PTB78934.1"/>
    <property type="molecule type" value="Genomic_DNA"/>
</dbReference>
<sequence length="188" mass="21478">MSELKAILHGANNVEFPEIFDVVRAVGNRFQKVVDGVRQMEAEILHKENLLLRAAERVQLRNLTLRQIEQKTAQQERQMMCVANLMEVVDSRWEVLQGNKEYYRRLKDQMHGIYRWISHLAKSGRPPVVVDAAQDNRSSDGTASGAQASDGITEGITNNTATEMEESDEESDEEMEEEMEEEVEVEVQ</sequence>
<keyword evidence="3" id="KW-1185">Reference proteome</keyword>
<dbReference type="Proteomes" id="UP000240760">
    <property type="component" value="Unassembled WGS sequence"/>
</dbReference>
<evidence type="ECO:0000313" key="3">
    <source>
        <dbReference type="Proteomes" id="UP000240760"/>
    </source>
</evidence>
<name>A0A2T4CBM3_TRILO</name>
<feature type="region of interest" description="Disordered" evidence="1">
    <location>
        <begin position="131"/>
        <end position="188"/>
    </location>
</feature>